<evidence type="ECO:0000313" key="4">
    <source>
        <dbReference type="WBParaSite" id="maker-unitig_42071-snap-gene-0.2-mRNA-1"/>
    </source>
</evidence>
<proteinExistence type="predicted"/>
<feature type="region of interest" description="Disordered" evidence="2">
    <location>
        <begin position="298"/>
        <end position="384"/>
    </location>
</feature>
<dbReference type="Gene3D" id="1.20.58.60">
    <property type="match status" value="1"/>
</dbReference>
<feature type="region of interest" description="Disordered" evidence="2">
    <location>
        <begin position="952"/>
        <end position="980"/>
    </location>
</feature>
<feature type="compositionally biased region" description="Basic and acidic residues" evidence="2">
    <location>
        <begin position="304"/>
        <end position="313"/>
    </location>
</feature>
<dbReference type="WBParaSite" id="maker-unitig_42071-snap-gene-0.2-mRNA-1">
    <property type="protein sequence ID" value="maker-unitig_42071-snap-gene-0.2-mRNA-1"/>
    <property type="gene ID" value="maker-unitig_42071-snap-gene-0.2"/>
</dbReference>
<feature type="compositionally biased region" description="Low complexity" evidence="2">
    <location>
        <begin position="193"/>
        <end position="206"/>
    </location>
</feature>
<dbReference type="Proteomes" id="UP000095280">
    <property type="component" value="Unplaced"/>
</dbReference>
<feature type="coiled-coil region" evidence="1">
    <location>
        <begin position="715"/>
        <end position="792"/>
    </location>
</feature>
<feature type="compositionally biased region" description="Low complexity" evidence="2">
    <location>
        <begin position="364"/>
        <end position="373"/>
    </location>
</feature>
<feature type="compositionally biased region" description="Low complexity" evidence="2">
    <location>
        <begin position="334"/>
        <end position="355"/>
    </location>
</feature>
<feature type="compositionally biased region" description="Basic residues" evidence="2">
    <location>
        <begin position="226"/>
        <end position="236"/>
    </location>
</feature>
<keyword evidence="1" id="KW-0175">Coiled coil</keyword>
<feature type="region of interest" description="Disordered" evidence="2">
    <location>
        <begin position="1067"/>
        <end position="1086"/>
    </location>
</feature>
<name>A0A1I8FPB7_9PLAT</name>
<evidence type="ECO:0000256" key="1">
    <source>
        <dbReference type="SAM" id="Coils"/>
    </source>
</evidence>
<feature type="compositionally biased region" description="Basic and acidic residues" evidence="2">
    <location>
        <begin position="16"/>
        <end position="44"/>
    </location>
</feature>
<feature type="region of interest" description="Disordered" evidence="2">
    <location>
        <begin position="459"/>
        <end position="478"/>
    </location>
</feature>
<reference evidence="4" key="1">
    <citation type="submission" date="2016-11" db="UniProtKB">
        <authorList>
            <consortium name="WormBaseParasite"/>
        </authorList>
    </citation>
    <scope>IDENTIFICATION</scope>
</reference>
<protein>
    <submittedName>
        <fullName evidence="4">RING-type domain-containing protein</fullName>
    </submittedName>
</protein>
<feature type="region of interest" description="Disordered" evidence="2">
    <location>
        <begin position="1"/>
        <end position="50"/>
    </location>
</feature>
<feature type="region of interest" description="Disordered" evidence="2">
    <location>
        <begin position="102"/>
        <end position="131"/>
    </location>
</feature>
<evidence type="ECO:0000256" key="2">
    <source>
        <dbReference type="SAM" id="MobiDB-lite"/>
    </source>
</evidence>
<feature type="compositionally biased region" description="Low complexity" evidence="2">
    <location>
        <begin position="1067"/>
        <end position="1077"/>
    </location>
</feature>
<evidence type="ECO:0000313" key="3">
    <source>
        <dbReference type="Proteomes" id="UP000095280"/>
    </source>
</evidence>
<accession>A0A1I8FPB7</accession>
<organism evidence="3 4">
    <name type="scientific">Macrostomum lignano</name>
    <dbReference type="NCBI Taxonomy" id="282301"/>
    <lineage>
        <taxon>Eukaryota</taxon>
        <taxon>Metazoa</taxon>
        <taxon>Spiralia</taxon>
        <taxon>Lophotrochozoa</taxon>
        <taxon>Platyhelminthes</taxon>
        <taxon>Rhabditophora</taxon>
        <taxon>Macrostomorpha</taxon>
        <taxon>Macrostomida</taxon>
        <taxon>Macrostomidae</taxon>
        <taxon>Macrostomum</taxon>
    </lineage>
</organism>
<feature type="compositionally biased region" description="Polar residues" evidence="2">
    <location>
        <begin position="1"/>
        <end position="12"/>
    </location>
</feature>
<feature type="region of interest" description="Disordered" evidence="2">
    <location>
        <begin position="188"/>
        <end position="236"/>
    </location>
</feature>
<sequence length="1216" mass="132651">MDTRCSGSPQSSRRGRIADGEQHRDSGRREAAPNLDEAQKERQLMRSVSGKLWLSKPTDWPRRRRRAPVVVECRAVGQRAQQGKAGYLEERLAQCAVQNGRAGPAGQGADRQGSLQLRGHPGRRRQAGGRAATVWRLSWPNGGTSWTRRRRTGSWRPVLDRELLWADERLMSAAAVANSARRDAAKDAGGGAAASAEPAGPADGAGDQAGGGGRSLLQQAEAGAARPRRRREKRSSWSKRWRSLEAVLAQREEQLQQAALDAAVRLSRAEFRAAAGRLRPPSDELAADVLAAAAASRLRRRSNRGGDRGRPESARQAAEEGLEATGPASNRAWPISPRPFLSRPSRRSPAPTPVSELRREAAEQRAALEAASATEPDSLPRWPTLASRSTSHLVTAASRMRRLRDAFDDFQATALAPLKARVAALANGSGNGRRGGRSHGQNGAGFGRLFETSWSTMPECSRADNHGPSRGARVQPRRLRADCRRRRRSCCPSRRSWDGDALALWKNTPLGTTCCCRSCSAKRNVWPNSRSFGQRIRTGLETARSRSAVRAAGRSSERAALALARQRQAVKSWLDDARQRMDDLLANAGRQRGAGRRRQRWRESADELAGTGLNERLADVKMLGDEERGCADREGRRRASTKSLLIPNSESLAQIEKIVDDAIAMKAVLDDRLAGLERRATAFRAVGDFADKVRQAQQALASVESRAAVLAPSVESASSEQVEQLRRELEALKVLGAAAQRLPACRDSAAAANALAPGVLAEEERRSIETRLASLEAQAERASARIEAALSALICRSDYLDYVTADAEINDLIGSQLARVAAVSADAKEADDRRRRPQQLLRLQDFKDAADAQRDRATGAAWDRLSAAFEERAQALETARSLLRLLADCERAENALLEVKPLLDAYQATGEARPLKKPTRFFMMRCCSFRWIRSAIDALLADAAALSNSAAAASSGDTADPEVAAAASRAQKSWSESRPRLDQCRQELDAKVRYHRFRRAGDELDRELDRFGELLDADDAAVSEGDSASVADRIQRNCRVRDTEAKKLAGLLAKMRELRGRVRRSAAALRPAGSAPAQDERRAAEPTWPTVYEPSATGRLTLPIADWLREAAGAVAAPTVEEAERRLALNRDRRTELERRLAEAAKLRLRAADLATASTVAAADSEGGGGGMDFAMALKEPREQLEAARLRVRQPFERHSEILSGDAACAQLAERV</sequence>
<dbReference type="AlphaFoldDB" id="A0A1I8FPB7"/>
<keyword evidence="3" id="KW-1185">Reference proteome</keyword>